<evidence type="ECO:0000313" key="21">
    <source>
        <dbReference type="Ensembl" id="ENSSFOP00015004150.1"/>
    </source>
</evidence>
<evidence type="ECO:0000256" key="12">
    <source>
        <dbReference type="ARBA" id="ARBA00022839"/>
    </source>
</evidence>
<proteinExistence type="inferred from homology"/>
<evidence type="ECO:0000256" key="11">
    <source>
        <dbReference type="ARBA" id="ARBA00022801"/>
    </source>
</evidence>
<dbReference type="KEGG" id="sfm:108922466"/>
<dbReference type="RefSeq" id="XP_018588123.1">
    <property type="nucleotide sequence ID" value="XM_018732607.2"/>
</dbReference>
<feature type="region of interest" description="Disordered" evidence="20">
    <location>
        <begin position="25"/>
        <end position="70"/>
    </location>
</feature>
<keyword evidence="8" id="KW-0540">Nuclease</keyword>
<evidence type="ECO:0000256" key="5">
    <source>
        <dbReference type="ARBA" id="ARBA00009797"/>
    </source>
</evidence>
<evidence type="ECO:0000256" key="3">
    <source>
        <dbReference type="ARBA" id="ARBA00004123"/>
    </source>
</evidence>
<keyword evidence="9" id="KW-0479">Metal-binding</keyword>
<dbReference type="FunFam" id="3.90.320.10:FF:000004">
    <property type="entry name" value="Probable exonuclease V"/>
    <property type="match status" value="1"/>
</dbReference>
<keyword evidence="18" id="KW-0539">Nucleus</keyword>
<evidence type="ECO:0000256" key="16">
    <source>
        <dbReference type="ARBA" id="ARBA00023125"/>
    </source>
</evidence>
<sequence>MAEKTGASSALEDISDAELLNLESEHLARSGGRPDAAKDVAAGGTLAAGSEPGPGPSPARKRKRKRDLSGRSPMERCCRRYLKVTEVCGQSWCELQVLYGFEYPLVLKAEKERAEVKAGASIHLAREREVHDVVQVCVVTREDRQAVKFLNLLGMISALQTGCCVRELPAIGMLEGVFMVGVIDELRYSDKGELVLNELKTRRHKSLPSEAQAKGHRLQVGLYKLLFDGMVRGSLSRDQVVEHLELRLERALGPGVLEHARNLGFRVAAFGDVLDLLLVNLKYCELPCIDLLRLEYCHQGSGDIVGSQDVPFDEDQLRAQLRHYLSFWFGQREPRGVDIEDAWKCRMCSYAEHCEWRRGSSQGSVTVHTDKKLK</sequence>
<comment type="cofactor">
    <cofactor evidence="2">
        <name>[4Fe-4S] cluster</name>
        <dbReference type="ChEBI" id="CHEBI:49883"/>
    </cofactor>
</comment>
<keyword evidence="6" id="KW-0004">4Fe-4S</keyword>
<dbReference type="GeneID" id="108922466"/>
<comment type="subcellular location">
    <subcellularLocation>
        <location evidence="4">Cytoplasm</location>
        <location evidence="4">Cytosol</location>
    </subcellularLocation>
    <subcellularLocation>
        <location evidence="3">Nucleus</location>
    </subcellularLocation>
</comment>
<dbReference type="GO" id="GO:0046872">
    <property type="term" value="F:metal ion binding"/>
    <property type="evidence" value="ECO:0007669"/>
    <property type="project" value="UniProtKB-KW"/>
</dbReference>
<evidence type="ECO:0000256" key="4">
    <source>
        <dbReference type="ARBA" id="ARBA00004514"/>
    </source>
</evidence>
<evidence type="ECO:0000256" key="10">
    <source>
        <dbReference type="ARBA" id="ARBA00022763"/>
    </source>
</evidence>
<reference evidence="21" key="3">
    <citation type="submission" date="2025-09" db="UniProtKB">
        <authorList>
            <consortium name="Ensembl"/>
        </authorList>
    </citation>
    <scope>IDENTIFICATION</scope>
</reference>
<dbReference type="GeneTree" id="ENSGT00390000015205"/>
<evidence type="ECO:0000256" key="2">
    <source>
        <dbReference type="ARBA" id="ARBA00001966"/>
    </source>
</evidence>
<keyword evidence="14" id="KW-0408">Iron</keyword>
<dbReference type="OrthoDB" id="354769at2759"/>
<dbReference type="PANTHER" id="PTHR14464:SF4">
    <property type="entry name" value="EXONUCLEASE V"/>
    <property type="match status" value="1"/>
</dbReference>
<dbReference type="Gene3D" id="3.90.320.10">
    <property type="match status" value="1"/>
</dbReference>
<dbReference type="GO" id="GO:0005829">
    <property type="term" value="C:cytosol"/>
    <property type="evidence" value="ECO:0007669"/>
    <property type="project" value="UniProtKB-SubCell"/>
</dbReference>
<evidence type="ECO:0000256" key="1">
    <source>
        <dbReference type="ARBA" id="ARBA00001946"/>
    </source>
</evidence>
<dbReference type="AlphaFoldDB" id="A0A8C9QVS2"/>
<dbReference type="Pfam" id="PF09810">
    <property type="entry name" value="Exo5"/>
    <property type="match status" value="2"/>
</dbReference>
<evidence type="ECO:0000256" key="9">
    <source>
        <dbReference type="ARBA" id="ARBA00022723"/>
    </source>
</evidence>
<keyword evidence="12" id="KW-0269">Exonuclease</keyword>
<name>A0A8C9QVS2_SCLFO</name>
<evidence type="ECO:0000256" key="18">
    <source>
        <dbReference type="ARBA" id="ARBA00023242"/>
    </source>
</evidence>
<reference evidence="21 22" key="1">
    <citation type="submission" date="2019-04" db="EMBL/GenBank/DDBJ databases">
        <authorList>
            <consortium name="Wellcome Sanger Institute Data Sharing"/>
        </authorList>
    </citation>
    <scope>NUCLEOTIDE SEQUENCE [LARGE SCALE GENOMIC DNA]</scope>
</reference>
<evidence type="ECO:0000313" key="22">
    <source>
        <dbReference type="Proteomes" id="UP000694397"/>
    </source>
</evidence>
<protein>
    <recommendedName>
        <fullName evidence="19">Exonuclease V</fullName>
    </recommendedName>
</protein>
<keyword evidence="10" id="KW-0227">DNA damage</keyword>
<accession>A0A8C9QVS2</accession>
<keyword evidence="16" id="KW-0238">DNA-binding</keyword>
<organism evidence="21 22">
    <name type="scientific">Scleropages formosus</name>
    <name type="common">Asian bonytongue</name>
    <name type="synonym">Osteoglossum formosum</name>
    <dbReference type="NCBI Taxonomy" id="113540"/>
    <lineage>
        <taxon>Eukaryota</taxon>
        <taxon>Metazoa</taxon>
        <taxon>Chordata</taxon>
        <taxon>Craniata</taxon>
        <taxon>Vertebrata</taxon>
        <taxon>Euteleostomi</taxon>
        <taxon>Actinopterygii</taxon>
        <taxon>Neopterygii</taxon>
        <taxon>Teleostei</taxon>
        <taxon>Osteoglossocephala</taxon>
        <taxon>Osteoglossomorpha</taxon>
        <taxon>Osteoglossiformes</taxon>
        <taxon>Osteoglossidae</taxon>
        <taxon>Scleropages</taxon>
    </lineage>
</organism>
<keyword evidence="15" id="KW-0411">Iron-sulfur</keyword>
<keyword evidence="11" id="KW-0378">Hydrolase</keyword>
<keyword evidence="17" id="KW-0234">DNA repair</keyword>
<keyword evidence="7" id="KW-0963">Cytoplasm</keyword>
<evidence type="ECO:0000256" key="20">
    <source>
        <dbReference type="SAM" id="MobiDB-lite"/>
    </source>
</evidence>
<dbReference type="GO" id="GO:0051539">
    <property type="term" value="F:4 iron, 4 sulfur cluster binding"/>
    <property type="evidence" value="ECO:0007669"/>
    <property type="project" value="UniProtKB-KW"/>
</dbReference>
<keyword evidence="13" id="KW-0460">Magnesium</keyword>
<dbReference type="Ensembl" id="ENSSFOT00015004218.2">
    <property type="protein sequence ID" value="ENSSFOP00015004150.1"/>
    <property type="gene ID" value="ENSSFOG00015002729.2"/>
</dbReference>
<dbReference type="Proteomes" id="UP000694397">
    <property type="component" value="Chromosome 10"/>
</dbReference>
<evidence type="ECO:0000256" key="6">
    <source>
        <dbReference type="ARBA" id="ARBA00022485"/>
    </source>
</evidence>
<evidence type="ECO:0000256" key="17">
    <source>
        <dbReference type="ARBA" id="ARBA00023204"/>
    </source>
</evidence>
<comment type="cofactor">
    <cofactor evidence="1">
        <name>Mg(2+)</name>
        <dbReference type="ChEBI" id="CHEBI:18420"/>
    </cofactor>
</comment>
<dbReference type="InterPro" id="IPR019190">
    <property type="entry name" value="EXOV"/>
</dbReference>
<comment type="similarity">
    <text evidence="5">Belongs to the EXO5 family.</text>
</comment>
<evidence type="ECO:0000256" key="7">
    <source>
        <dbReference type="ARBA" id="ARBA00022490"/>
    </source>
</evidence>
<evidence type="ECO:0000256" key="14">
    <source>
        <dbReference type="ARBA" id="ARBA00023004"/>
    </source>
</evidence>
<dbReference type="CTD" id="64789"/>
<dbReference type="GO" id="GO:0005634">
    <property type="term" value="C:nucleus"/>
    <property type="evidence" value="ECO:0007669"/>
    <property type="project" value="UniProtKB-SubCell"/>
</dbReference>
<dbReference type="InterPro" id="IPR011604">
    <property type="entry name" value="PDDEXK-like_dom_sf"/>
</dbReference>
<evidence type="ECO:0000256" key="15">
    <source>
        <dbReference type="ARBA" id="ARBA00023014"/>
    </source>
</evidence>
<gene>
    <name evidence="21" type="primary">EXO5</name>
    <name evidence="21" type="synonym">exo5</name>
</gene>
<dbReference type="GO" id="GO:0003677">
    <property type="term" value="F:DNA binding"/>
    <property type="evidence" value="ECO:0007669"/>
    <property type="project" value="UniProtKB-KW"/>
</dbReference>
<evidence type="ECO:0000256" key="13">
    <source>
        <dbReference type="ARBA" id="ARBA00022842"/>
    </source>
</evidence>
<dbReference type="GO" id="GO:0045145">
    <property type="term" value="F:single-stranded DNA 5'-3' DNA exonuclease activity"/>
    <property type="evidence" value="ECO:0007669"/>
    <property type="project" value="InterPro"/>
</dbReference>
<keyword evidence="22" id="KW-1185">Reference proteome</keyword>
<evidence type="ECO:0000256" key="8">
    <source>
        <dbReference type="ARBA" id="ARBA00022722"/>
    </source>
</evidence>
<dbReference type="GO" id="GO:0036297">
    <property type="term" value="P:interstrand cross-link repair"/>
    <property type="evidence" value="ECO:0007669"/>
    <property type="project" value="TreeGrafter"/>
</dbReference>
<evidence type="ECO:0000256" key="19">
    <source>
        <dbReference type="ARBA" id="ARBA00070137"/>
    </source>
</evidence>
<dbReference type="PANTHER" id="PTHR14464">
    <property type="entry name" value="EXONUCLEASE V"/>
    <property type="match status" value="1"/>
</dbReference>
<reference evidence="21" key="2">
    <citation type="submission" date="2025-08" db="UniProtKB">
        <authorList>
            <consortium name="Ensembl"/>
        </authorList>
    </citation>
    <scope>IDENTIFICATION</scope>
</reference>